<name>A0AAW0FW85_9APHY</name>
<comment type="caution">
    <text evidence="1">The sequence shown here is derived from an EMBL/GenBank/DDBJ whole genome shotgun (WGS) entry which is preliminary data.</text>
</comment>
<evidence type="ECO:0008006" key="3">
    <source>
        <dbReference type="Google" id="ProtNLM"/>
    </source>
</evidence>
<protein>
    <recommendedName>
        <fullName evidence="3">F-box domain-containing protein</fullName>
    </recommendedName>
</protein>
<accession>A0AAW0FW85</accession>
<sequence>MISTLEKDGAFMHTLSASHRVLYNMDILHNIIGTMFYISRNNNDVRLERNGDICGVARLARVCKSFHEPALDRLWKEMLNLQPVHLLWNASLFPCNSPDDKEQSLHRLYYYTKRMKYVRYTEKEGTECDLLKIHQLHHLCKGRPLFPSIRSLDLCVWPLSASEMDLFFHPNLQYIDIRRLLNRPPRTLSFTKLARVQQEQMCLHLLVKRCPELREITDYDHQVTARIQGVLFDLERLSTISRIFQRPTTPSRRDKWLEKMSVLKHLTSLDFHIKIYPDDAISQLDLGPFSCLESLSIKGSVSMLSSIFGAMRNQLKKVFIETGIVEGWRMEQCMQLLVCNSDKMLSRFALQSTKKPLYYDSGSTGFPINPAMVYAPATHSTSQFRDRDGLRALRCDVS</sequence>
<evidence type="ECO:0000313" key="1">
    <source>
        <dbReference type="EMBL" id="KAK7683165.1"/>
    </source>
</evidence>
<organism evidence="1 2">
    <name type="scientific">Cerrena zonata</name>
    <dbReference type="NCBI Taxonomy" id="2478898"/>
    <lineage>
        <taxon>Eukaryota</taxon>
        <taxon>Fungi</taxon>
        <taxon>Dikarya</taxon>
        <taxon>Basidiomycota</taxon>
        <taxon>Agaricomycotina</taxon>
        <taxon>Agaricomycetes</taxon>
        <taxon>Polyporales</taxon>
        <taxon>Cerrenaceae</taxon>
        <taxon>Cerrena</taxon>
    </lineage>
</organism>
<proteinExistence type="predicted"/>
<dbReference type="AlphaFoldDB" id="A0AAW0FW85"/>
<gene>
    <name evidence="1" type="ORF">QCA50_013838</name>
</gene>
<dbReference type="Proteomes" id="UP001385951">
    <property type="component" value="Unassembled WGS sequence"/>
</dbReference>
<keyword evidence="2" id="KW-1185">Reference proteome</keyword>
<dbReference type="EMBL" id="JASBNA010000032">
    <property type="protein sequence ID" value="KAK7683165.1"/>
    <property type="molecule type" value="Genomic_DNA"/>
</dbReference>
<reference evidence="1 2" key="1">
    <citation type="submission" date="2022-09" db="EMBL/GenBank/DDBJ databases">
        <authorList>
            <person name="Palmer J.M."/>
        </authorList>
    </citation>
    <scope>NUCLEOTIDE SEQUENCE [LARGE SCALE GENOMIC DNA]</scope>
    <source>
        <strain evidence="1 2">DSM 7382</strain>
    </source>
</reference>
<evidence type="ECO:0000313" key="2">
    <source>
        <dbReference type="Proteomes" id="UP001385951"/>
    </source>
</evidence>